<protein>
    <recommendedName>
        <fullName evidence="2">PKD/Chitinase domain-containing protein</fullName>
    </recommendedName>
</protein>
<dbReference type="InterPro" id="IPR022409">
    <property type="entry name" value="PKD/Chitinase_dom"/>
</dbReference>
<reference evidence="3 4" key="1">
    <citation type="journal article" date="2016" name="Nat. Commun.">
        <title>Thousands of microbial genomes shed light on interconnected biogeochemical processes in an aquifer system.</title>
        <authorList>
            <person name="Anantharaman K."/>
            <person name="Brown C.T."/>
            <person name="Hug L.A."/>
            <person name="Sharon I."/>
            <person name="Castelle C.J."/>
            <person name="Probst A.J."/>
            <person name="Thomas B.C."/>
            <person name="Singh A."/>
            <person name="Wilkins M.J."/>
            <person name="Karaoz U."/>
            <person name="Brodie E.L."/>
            <person name="Williams K.H."/>
            <person name="Hubbard S.S."/>
            <person name="Banfield J.F."/>
        </authorList>
    </citation>
    <scope>NUCLEOTIDE SEQUENCE [LARGE SCALE GENOMIC DNA]</scope>
</reference>
<dbReference type="SMART" id="SM00089">
    <property type="entry name" value="PKD"/>
    <property type="match status" value="1"/>
</dbReference>
<evidence type="ECO:0000313" key="4">
    <source>
        <dbReference type="Proteomes" id="UP000178315"/>
    </source>
</evidence>
<gene>
    <name evidence="3" type="ORF">A3H61_03735</name>
</gene>
<feature type="region of interest" description="Disordered" evidence="1">
    <location>
        <begin position="468"/>
        <end position="498"/>
    </location>
</feature>
<comment type="caution">
    <text evidence="3">The sequence shown here is derived from an EMBL/GenBank/DDBJ whole genome shotgun (WGS) entry which is preliminary data.</text>
</comment>
<proteinExistence type="predicted"/>
<dbReference type="Gene3D" id="2.60.40.10">
    <property type="entry name" value="Immunoglobulins"/>
    <property type="match status" value="1"/>
</dbReference>
<dbReference type="InterPro" id="IPR013783">
    <property type="entry name" value="Ig-like_fold"/>
</dbReference>
<feature type="compositionally biased region" description="Basic and acidic residues" evidence="1">
    <location>
        <begin position="480"/>
        <end position="498"/>
    </location>
</feature>
<dbReference type="CDD" id="cd00146">
    <property type="entry name" value="PKD"/>
    <property type="match status" value="1"/>
</dbReference>
<dbReference type="InterPro" id="IPR035986">
    <property type="entry name" value="PKD_dom_sf"/>
</dbReference>
<dbReference type="SUPFAM" id="SSF49299">
    <property type="entry name" value="PKD domain"/>
    <property type="match status" value="1"/>
</dbReference>
<dbReference type="AlphaFoldDB" id="A0A1G2A6C7"/>
<name>A0A1G2A6C7_9BACT</name>
<dbReference type="Proteomes" id="UP000178315">
    <property type="component" value="Unassembled WGS sequence"/>
</dbReference>
<evidence type="ECO:0000256" key="1">
    <source>
        <dbReference type="SAM" id="MobiDB-lite"/>
    </source>
</evidence>
<sequence length="498" mass="55522">MTHKFAQFFFKLLQGTCLTDAERAAIRADFIAHMRARPYTQTRAENPLQTIAFFLFKKPAAITLCLSLVVFGAGSVAYASNNSLPGEALYTIKVNVVEEVKSAFLSKEKKARFEVERTARRIQEATKLASENRLTPETLKLMETHLEEHAQTISKLTETINAEGNAEISADIHTELQATLAANKEIFTAVIPEESIEETQTLIAAIETIEDAAKLETTEAVIALVQNEDIPKYDLQKISEETRVLIEEETAAVRQMVETAPETSSIARKFAAVQKITEEGERRLKEGAVRESVALFQEAKIRAKEVSVLVETSKEPQIKIQADENEPQTAPPQITNAPRETIAKIPIGQPASAEMPSPTQAKIEQPLPNTPPKIISYPSVPVGAPQSEIPFTWEAFDPENDTLRWEIWWGDGERRENQEVCESSSCPRVSASHTFTDPGLYTARVRVYDGKGESDGYSFIIDIRATAEEQTSAQEPVAPSERREGESITPIRERERRR</sequence>
<feature type="domain" description="PKD/Chitinase" evidence="2">
    <location>
        <begin position="371"/>
        <end position="466"/>
    </location>
</feature>
<accession>A0A1G2A6C7</accession>
<dbReference type="EMBL" id="MHJU01000036">
    <property type="protein sequence ID" value="OGY72402.1"/>
    <property type="molecule type" value="Genomic_DNA"/>
</dbReference>
<organism evidence="3 4">
    <name type="scientific">Candidatus Jacksonbacteria bacterium RIFCSPLOWO2_02_FULL_44_20</name>
    <dbReference type="NCBI Taxonomy" id="1798460"/>
    <lineage>
        <taxon>Bacteria</taxon>
        <taxon>Candidatus Jacksoniibacteriota</taxon>
    </lineage>
</organism>
<evidence type="ECO:0000259" key="2">
    <source>
        <dbReference type="SMART" id="SM00089"/>
    </source>
</evidence>
<evidence type="ECO:0000313" key="3">
    <source>
        <dbReference type="EMBL" id="OGY72402.1"/>
    </source>
</evidence>